<feature type="compositionally biased region" description="Low complexity" evidence="1">
    <location>
        <begin position="150"/>
        <end position="160"/>
    </location>
</feature>
<sequence>MTNHPAFDVYFIFQKQELKFLFTTPTHAAAYQTLNREARIFTHEPCAVYLPLSPSMTYLRDSSTSGLVIGFTTPQDAESWCRTSVLGHIYASEPSTEVRIRRAWTEEELDEVLHLQKHHHHHHQQQHQPNGFRDSVPLPLRPAMAPNTPPSGSRSRPSSGQFAPPAWAQVSSPNSGTGSGSGSGSPPLSSHQAYSPEGPASKGSHTAYRASRVPSDSIQHVRESQPSVEVEHLDVPPLRVGHVSGGAHSASVH</sequence>
<dbReference type="VEuPathDB" id="FungiDB:BO80DRAFT_427331"/>
<dbReference type="GeneID" id="37224845"/>
<keyword evidence="3" id="KW-1185">Reference proteome</keyword>
<feature type="compositionally biased region" description="Basic residues" evidence="1">
    <location>
        <begin position="116"/>
        <end position="125"/>
    </location>
</feature>
<proteinExistence type="predicted"/>
<feature type="compositionally biased region" description="Basic and acidic residues" evidence="1">
    <location>
        <begin position="219"/>
        <end position="234"/>
    </location>
</feature>
<dbReference type="RefSeq" id="XP_025572850.1">
    <property type="nucleotide sequence ID" value="XM_025719980.1"/>
</dbReference>
<feature type="region of interest" description="Disordered" evidence="1">
    <location>
        <begin position="116"/>
        <end position="253"/>
    </location>
</feature>
<dbReference type="AlphaFoldDB" id="A0A395GT05"/>
<dbReference type="OrthoDB" id="5422479at2759"/>
<dbReference type="Proteomes" id="UP000249402">
    <property type="component" value="Unassembled WGS sequence"/>
</dbReference>
<evidence type="ECO:0000256" key="1">
    <source>
        <dbReference type="SAM" id="MobiDB-lite"/>
    </source>
</evidence>
<name>A0A395GT05_9EURO</name>
<accession>A0A395GT05</accession>
<protein>
    <submittedName>
        <fullName evidence="2">Uncharacterized protein</fullName>
    </submittedName>
</protein>
<organism evidence="2 3">
    <name type="scientific">Aspergillus ibericus CBS 121593</name>
    <dbReference type="NCBI Taxonomy" id="1448316"/>
    <lineage>
        <taxon>Eukaryota</taxon>
        <taxon>Fungi</taxon>
        <taxon>Dikarya</taxon>
        <taxon>Ascomycota</taxon>
        <taxon>Pezizomycotina</taxon>
        <taxon>Eurotiomycetes</taxon>
        <taxon>Eurotiomycetidae</taxon>
        <taxon>Eurotiales</taxon>
        <taxon>Aspergillaceae</taxon>
        <taxon>Aspergillus</taxon>
        <taxon>Aspergillus subgen. Circumdati</taxon>
    </lineage>
</organism>
<evidence type="ECO:0000313" key="2">
    <source>
        <dbReference type="EMBL" id="RAK98522.1"/>
    </source>
</evidence>
<dbReference type="EMBL" id="KZ824453">
    <property type="protein sequence ID" value="RAK98522.1"/>
    <property type="molecule type" value="Genomic_DNA"/>
</dbReference>
<evidence type="ECO:0000313" key="3">
    <source>
        <dbReference type="Proteomes" id="UP000249402"/>
    </source>
</evidence>
<dbReference type="STRING" id="1448316.A0A395GT05"/>
<gene>
    <name evidence="2" type="ORF">BO80DRAFT_427331</name>
</gene>
<reference evidence="2 3" key="1">
    <citation type="submission" date="2018-02" db="EMBL/GenBank/DDBJ databases">
        <title>The genomes of Aspergillus section Nigri reveals drivers in fungal speciation.</title>
        <authorList>
            <consortium name="DOE Joint Genome Institute"/>
            <person name="Vesth T.C."/>
            <person name="Nybo J."/>
            <person name="Theobald S."/>
            <person name="Brandl J."/>
            <person name="Frisvad J.C."/>
            <person name="Nielsen K.F."/>
            <person name="Lyhne E.K."/>
            <person name="Kogle M.E."/>
            <person name="Kuo A."/>
            <person name="Riley R."/>
            <person name="Clum A."/>
            <person name="Nolan M."/>
            <person name="Lipzen A."/>
            <person name="Salamov A."/>
            <person name="Henrissat B."/>
            <person name="Wiebenga A."/>
            <person name="De vries R.P."/>
            <person name="Grigoriev I.V."/>
            <person name="Mortensen U.H."/>
            <person name="Andersen M.R."/>
            <person name="Baker S.E."/>
        </authorList>
    </citation>
    <scope>NUCLEOTIDE SEQUENCE [LARGE SCALE GENOMIC DNA]</scope>
    <source>
        <strain evidence="2 3">CBS 121593</strain>
    </source>
</reference>